<name>A0A8X8Y5H3_SALSN</name>
<dbReference type="PANTHER" id="PTHR21145:SF0">
    <property type="entry name" value="CHORISMATE MUTASE 1, CHLOROPLASTIC"/>
    <property type="match status" value="1"/>
</dbReference>
<reference evidence="8" key="2">
    <citation type="submission" date="2020-08" db="EMBL/GenBank/DDBJ databases">
        <title>Plant Genome Project.</title>
        <authorList>
            <person name="Zhang R.-G."/>
        </authorList>
    </citation>
    <scope>NUCLEOTIDE SEQUENCE</scope>
    <source>
        <strain evidence="8">Huo1</strain>
        <tissue evidence="8">Leaf</tissue>
    </source>
</reference>
<dbReference type="InterPro" id="IPR037039">
    <property type="entry name" value="CM_AroQ_sf_eucaryotic"/>
</dbReference>
<gene>
    <name evidence="8" type="ORF">SASPL_114374</name>
</gene>
<dbReference type="InterPro" id="IPR002701">
    <property type="entry name" value="CM_II_prokaryot"/>
</dbReference>
<dbReference type="AlphaFoldDB" id="A0A8X8Y5H3"/>
<dbReference type="SUPFAM" id="SSF48600">
    <property type="entry name" value="Chorismate mutase II"/>
    <property type="match status" value="1"/>
</dbReference>
<evidence type="ECO:0000313" key="8">
    <source>
        <dbReference type="EMBL" id="KAG6423965.1"/>
    </source>
</evidence>
<evidence type="ECO:0000256" key="2">
    <source>
        <dbReference type="ARBA" id="ARBA00004817"/>
    </source>
</evidence>
<dbReference type="GO" id="GO:0005737">
    <property type="term" value="C:cytoplasm"/>
    <property type="evidence" value="ECO:0007669"/>
    <property type="project" value="TreeGrafter"/>
</dbReference>
<sequence length="298" mass="33794">MESKLFSTASASALRHPSSNISKQTSSRLQFPRSTFLSNGILTNQPSSATALRKDLRYVIKDLRYVMLGTDRAQFCYNAPTYDPDGFTKDGFHGSLVEYVVRETEKVQAKAGRYATPYECPFFPDNLPKPLFPPLEYPRVLHSAADMININVQVWNMYFRNLLPGLIKDGDDGNYGSAALLDALCLQTLSKRIHYGKFIAEAKFQASPDVYKAAIRAKDGGQLMDLLTYETVEDTITKRVELKTRKHGQEEVLCECSGEVSIEPVYRINPSIVGELYRQWIMPLTKQVQVEYLLRRLD</sequence>
<dbReference type="GO" id="GO:0046417">
    <property type="term" value="P:chorismate metabolic process"/>
    <property type="evidence" value="ECO:0007669"/>
    <property type="project" value="InterPro"/>
</dbReference>
<keyword evidence="6" id="KW-0413">Isomerase</keyword>
<dbReference type="InterPro" id="IPR008238">
    <property type="entry name" value="Chorismate_mutase_AroQ_euk"/>
</dbReference>
<evidence type="ECO:0000256" key="1">
    <source>
        <dbReference type="ARBA" id="ARBA00000824"/>
    </source>
</evidence>
<evidence type="ECO:0000256" key="6">
    <source>
        <dbReference type="ARBA" id="ARBA00023235"/>
    </source>
</evidence>
<dbReference type="GO" id="GO:0009073">
    <property type="term" value="P:aromatic amino acid family biosynthetic process"/>
    <property type="evidence" value="ECO:0007669"/>
    <property type="project" value="UniProtKB-KW"/>
</dbReference>
<dbReference type="EC" id="5.4.99.5" evidence="3"/>
<dbReference type="GO" id="GO:0008652">
    <property type="term" value="P:amino acid biosynthetic process"/>
    <property type="evidence" value="ECO:0007669"/>
    <property type="project" value="UniProtKB-KW"/>
</dbReference>
<organism evidence="8">
    <name type="scientific">Salvia splendens</name>
    <name type="common">Scarlet sage</name>
    <dbReference type="NCBI Taxonomy" id="180675"/>
    <lineage>
        <taxon>Eukaryota</taxon>
        <taxon>Viridiplantae</taxon>
        <taxon>Streptophyta</taxon>
        <taxon>Embryophyta</taxon>
        <taxon>Tracheophyta</taxon>
        <taxon>Spermatophyta</taxon>
        <taxon>Magnoliopsida</taxon>
        <taxon>eudicotyledons</taxon>
        <taxon>Gunneridae</taxon>
        <taxon>Pentapetalae</taxon>
        <taxon>asterids</taxon>
        <taxon>lamiids</taxon>
        <taxon>Lamiales</taxon>
        <taxon>Lamiaceae</taxon>
        <taxon>Nepetoideae</taxon>
        <taxon>Mentheae</taxon>
        <taxon>Salviinae</taxon>
        <taxon>Salvia</taxon>
        <taxon>Salvia subgen. Calosphace</taxon>
        <taxon>core Calosphace</taxon>
    </lineage>
</organism>
<evidence type="ECO:0000256" key="4">
    <source>
        <dbReference type="ARBA" id="ARBA00022605"/>
    </source>
</evidence>
<dbReference type="NCBIfam" id="TIGR01802">
    <property type="entry name" value="CM_pl-yst"/>
    <property type="match status" value="1"/>
</dbReference>
<accession>A0A8X8Y5H3</accession>
<keyword evidence="4" id="KW-0028">Amino-acid biosynthesis</keyword>
<evidence type="ECO:0000259" key="7">
    <source>
        <dbReference type="Pfam" id="PF01817"/>
    </source>
</evidence>
<dbReference type="EMBL" id="PNBA02000005">
    <property type="protein sequence ID" value="KAG6423965.1"/>
    <property type="molecule type" value="Genomic_DNA"/>
</dbReference>
<dbReference type="InterPro" id="IPR036263">
    <property type="entry name" value="Chorismate_II_sf"/>
</dbReference>
<dbReference type="PROSITE" id="PS51169">
    <property type="entry name" value="CHORISMATE_MUT_3"/>
    <property type="match status" value="1"/>
</dbReference>
<keyword evidence="5" id="KW-0057">Aromatic amino acid biosynthesis</keyword>
<comment type="pathway">
    <text evidence="2">Metabolic intermediate biosynthesis; prephenate biosynthesis; prephenate from chorismate: step 1/1.</text>
</comment>
<dbReference type="Proteomes" id="UP000298416">
    <property type="component" value="Unassembled WGS sequence"/>
</dbReference>
<reference evidence="8" key="1">
    <citation type="submission" date="2018-01" db="EMBL/GenBank/DDBJ databases">
        <authorList>
            <person name="Mao J.F."/>
        </authorList>
    </citation>
    <scope>NUCLEOTIDE SEQUENCE</scope>
    <source>
        <strain evidence="8">Huo1</strain>
        <tissue evidence="8">Leaf</tissue>
    </source>
</reference>
<comment type="caution">
    <text evidence="8">The sequence shown here is derived from an EMBL/GenBank/DDBJ whole genome shotgun (WGS) entry which is preliminary data.</text>
</comment>
<evidence type="ECO:0000256" key="5">
    <source>
        <dbReference type="ARBA" id="ARBA00023141"/>
    </source>
</evidence>
<evidence type="ECO:0000256" key="3">
    <source>
        <dbReference type="ARBA" id="ARBA00012404"/>
    </source>
</evidence>
<dbReference type="Pfam" id="PF01817">
    <property type="entry name" value="CM_2"/>
    <property type="match status" value="1"/>
</dbReference>
<keyword evidence="9" id="KW-1185">Reference proteome</keyword>
<evidence type="ECO:0000313" key="9">
    <source>
        <dbReference type="Proteomes" id="UP000298416"/>
    </source>
</evidence>
<dbReference type="PANTHER" id="PTHR21145">
    <property type="entry name" value="CHORISMATE MUTASE"/>
    <property type="match status" value="1"/>
</dbReference>
<protein>
    <recommendedName>
        <fullName evidence="3">chorismate mutase</fullName>
        <ecNumber evidence="3">5.4.99.5</ecNumber>
    </recommendedName>
</protein>
<feature type="domain" description="Chorismate mutase" evidence="7">
    <location>
        <begin position="178"/>
        <end position="289"/>
    </location>
</feature>
<comment type="catalytic activity">
    <reaction evidence="1">
        <text>chorismate = prephenate</text>
        <dbReference type="Rhea" id="RHEA:13897"/>
        <dbReference type="ChEBI" id="CHEBI:29748"/>
        <dbReference type="ChEBI" id="CHEBI:29934"/>
        <dbReference type="EC" id="5.4.99.5"/>
    </reaction>
</comment>
<dbReference type="GO" id="GO:0004106">
    <property type="term" value="F:chorismate mutase activity"/>
    <property type="evidence" value="ECO:0007669"/>
    <property type="project" value="UniProtKB-EC"/>
</dbReference>
<dbReference type="Gene3D" id="1.10.590.10">
    <property type="entry name" value="Chorismate mutase, AroQ class superfamily, eukaryotic"/>
    <property type="match status" value="1"/>
</dbReference>
<proteinExistence type="predicted"/>